<evidence type="ECO:0000313" key="2">
    <source>
        <dbReference type="Proteomes" id="UP001054252"/>
    </source>
</evidence>
<name>A0AAV5JIG9_9ROSI</name>
<sequence>MNPLQDILTSNFNLESHKKEGYEEGYNHDLIAGKEEGWQVGLKYWIRSRRGAWFLQGLRPCVEVCHPGGTDLVLSPGAEGYRADGGVD</sequence>
<dbReference type="AlphaFoldDB" id="A0AAV5JIG9"/>
<reference evidence="1 2" key="1">
    <citation type="journal article" date="2021" name="Commun. Biol.">
        <title>The genome of Shorea leprosula (Dipterocarpaceae) highlights the ecological relevance of drought in aseasonal tropical rainforests.</title>
        <authorList>
            <person name="Ng K.K.S."/>
            <person name="Kobayashi M.J."/>
            <person name="Fawcett J.A."/>
            <person name="Hatakeyama M."/>
            <person name="Paape T."/>
            <person name="Ng C.H."/>
            <person name="Ang C.C."/>
            <person name="Tnah L.H."/>
            <person name="Lee C.T."/>
            <person name="Nishiyama T."/>
            <person name="Sese J."/>
            <person name="O'Brien M.J."/>
            <person name="Copetti D."/>
            <person name="Mohd Noor M.I."/>
            <person name="Ong R.C."/>
            <person name="Putra M."/>
            <person name="Sireger I.Z."/>
            <person name="Indrioko S."/>
            <person name="Kosugi Y."/>
            <person name="Izuno A."/>
            <person name="Isagi Y."/>
            <person name="Lee S.L."/>
            <person name="Shimizu K.K."/>
        </authorList>
    </citation>
    <scope>NUCLEOTIDE SEQUENCE [LARGE SCALE GENOMIC DNA]</scope>
    <source>
        <strain evidence="1">214</strain>
    </source>
</reference>
<organism evidence="1 2">
    <name type="scientific">Rubroshorea leprosula</name>
    <dbReference type="NCBI Taxonomy" id="152421"/>
    <lineage>
        <taxon>Eukaryota</taxon>
        <taxon>Viridiplantae</taxon>
        <taxon>Streptophyta</taxon>
        <taxon>Embryophyta</taxon>
        <taxon>Tracheophyta</taxon>
        <taxon>Spermatophyta</taxon>
        <taxon>Magnoliopsida</taxon>
        <taxon>eudicotyledons</taxon>
        <taxon>Gunneridae</taxon>
        <taxon>Pentapetalae</taxon>
        <taxon>rosids</taxon>
        <taxon>malvids</taxon>
        <taxon>Malvales</taxon>
        <taxon>Dipterocarpaceae</taxon>
        <taxon>Rubroshorea</taxon>
    </lineage>
</organism>
<gene>
    <name evidence="1" type="ORF">SLEP1_g22576</name>
</gene>
<comment type="caution">
    <text evidence="1">The sequence shown here is derived from an EMBL/GenBank/DDBJ whole genome shotgun (WGS) entry which is preliminary data.</text>
</comment>
<dbReference type="Proteomes" id="UP001054252">
    <property type="component" value="Unassembled WGS sequence"/>
</dbReference>
<evidence type="ECO:0000313" key="1">
    <source>
        <dbReference type="EMBL" id="GKV11312.1"/>
    </source>
</evidence>
<proteinExistence type="predicted"/>
<dbReference type="EMBL" id="BPVZ01000034">
    <property type="protein sequence ID" value="GKV11312.1"/>
    <property type="molecule type" value="Genomic_DNA"/>
</dbReference>
<protein>
    <submittedName>
        <fullName evidence="1">Uncharacterized protein</fullName>
    </submittedName>
</protein>
<accession>A0AAV5JIG9</accession>
<keyword evidence="2" id="KW-1185">Reference proteome</keyword>